<dbReference type="InterPro" id="IPR010123">
    <property type="entry name" value="PHA_synth_III_E"/>
</dbReference>
<dbReference type="RefSeq" id="WP_090484380.1">
    <property type="nucleotide sequence ID" value="NZ_FOUO01000005.1"/>
</dbReference>
<feature type="region of interest" description="Disordered" evidence="4">
    <location>
        <begin position="318"/>
        <end position="387"/>
    </location>
</feature>
<evidence type="ECO:0000313" key="6">
    <source>
        <dbReference type="Proteomes" id="UP000199556"/>
    </source>
</evidence>
<dbReference type="STRING" id="195064.SAMN05421721_105142"/>
<keyword evidence="3" id="KW-0583">PHB biosynthesis</keyword>
<feature type="compositionally biased region" description="Basic and acidic residues" evidence="4">
    <location>
        <begin position="318"/>
        <end position="328"/>
    </location>
</feature>
<proteinExistence type="predicted"/>
<dbReference type="NCBIfam" id="TIGR01834">
    <property type="entry name" value="PHA_synth_III_E"/>
    <property type="match status" value="1"/>
</dbReference>
<protein>
    <recommendedName>
        <fullName evidence="2">Poly(3-hydroxyalkanoate) polymerase subunit PhaE</fullName>
    </recommendedName>
</protein>
<dbReference type="EMBL" id="FOUO01000005">
    <property type="protein sequence ID" value="SFM43370.1"/>
    <property type="molecule type" value="Genomic_DNA"/>
</dbReference>
<sequence>MADSNPFNPEDWLEAQRRYWDAWMDMSRKAVGSGGEQADWSRALDQWWQAAAQGLPQGTAGFLEPMLQMGRNYFSMAEQFHRNSGGQEGATEAVNKWLEQMTEAFRQMGTGSMGGKDMNAFWQMPLDTWRRATSSFMPMPGDFMQALRPAARPPYGDVVQEQLDRFLSVPGVGYTRESQEQYQDLARLAMEYQQALQNYQAAMARVGMDSVERFRARLEDAGRQDKPITSLRALYDEWVDVCEEVYGEFTLSEEYARVYGEMVNSLMALKRQGTRFMDEAAESLNMPTRREVNTLHRRLQESRRELHQIRSALRELQENQAKKGDEAKAGAQGATSGGSGTRGRSARSGGRTTAAKGASGSGRTQKSSAGTATSKQTDASTQTESKS</sequence>
<evidence type="ECO:0000313" key="5">
    <source>
        <dbReference type="EMBL" id="SFM43370.1"/>
    </source>
</evidence>
<dbReference type="Pfam" id="PF09712">
    <property type="entry name" value="PHA_synth_III_E"/>
    <property type="match status" value="1"/>
</dbReference>
<evidence type="ECO:0000256" key="2">
    <source>
        <dbReference type="ARBA" id="ARBA00019066"/>
    </source>
</evidence>
<feature type="compositionally biased region" description="Low complexity" evidence="4">
    <location>
        <begin position="342"/>
        <end position="355"/>
    </location>
</feature>
<dbReference type="Proteomes" id="UP000199556">
    <property type="component" value="Unassembled WGS sequence"/>
</dbReference>
<evidence type="ECO:0000256" key="3">
    <source>
        <dbReference type="ARBA" id="ARBA00022752"/>
    </source>
</evidence>
<gene>
    <name evidence="5" type="ORF">SAMN05421721_105142</name>
</gene>
<dbReference type="UniPathway" id="UPA00917"/>
<evidence type="ECO:0000256" key="1">
    <source>
        <dbReference type="ARBA" id="ARBA00004683"/>
    </source>
</evidence>
<dbReference type="OrthoDB" id="6115526at2"/>
<evidence type="ECO:0000256" key="4">
    <source>
        <dbReference type="SAM" id="MobiDB-lite"/>
    </source>
</evidence>
<accession>A0A1I4QUI2</accession>
<dbReference type="AlphaFoldDB" id="A0A1I4QUI2"/>
<name>A0A1I4QUI2_ECTMO</name>
<organism evidence="5 6">
    <name type="scientific">Ectothiorhodospira mobilis</name>
    <dbReference type="NCBI Taxonomy" id="195064"/>
    <lineage>
        <taxon>Bacteria</taxon>
        <taxon>Pseudomonadati</taxon>
        <taxon>Pseudomonadota</taxon>
        <taxon>Gammaproteobacteria</taxon>
        <taxon>Chromatiales</taxon>
        <taxon>Ectothiorhodospiraceae</taxon>
        <taxon>Ectothiorhodospira</taxon>
    </lineage>
</organism>
<feature type="compositionally biased region" description="Polar residues" evidence="4">
    <location>
        <begin position="361"/>
        <end position="387"/>
    </location>
</feature>
<dbReference type="GO" id="GO:0042619">
    <property type="term" value="P:poly-hydroxybutyrate biosynthetic process"/>
    <property type="evidence" value="ECO:0007669"/>
    <property type="project" value="UniProtKB-KW"/>
</dbReference>
<reference evidence="5 6" key="1">
    <citation type="submission" date="2016-10" db="EMBL/GenBank/DDBJ databases">
        <authorList>
            <person name="de Groot N.N."/>
        </authorList>
    </citation>
    <scope>NUCLEOTIDE SEQUENCE [LARGE SCALE GENOMIC DNA]</scope>
    <source>
        <strain evidence="5 6">DSM 4180</strain>
    </source>
</reference>
<keyword evidence="6" id="KW-1185">Reference proteome</keyword>
<comment type="pathway">
    <text evidence="1">Biopolymer metabolism; poly-(R)-3-hydroxybutanoate biosynthesis.</text>
</comment>